<evidence type="ECO:0000256" key="6">
    <source>
        <dbReference type="RuleBase" id="RU367089"/>
    </source>
</evidence>
<feature type="transmembrane region" description="Helical" evidence="6">
    <location>
        <begin position="254"/>
        <end position="277"/>
    </location>
</feature>
<keyword evidence="11" id="KW-1185">Reference proteome</keyword>
<dbReference type="Proteomes" id="UP000790347">
    <property type="component" value="Unassembled WGS sequence"/>
</dbReference>
<feature type="transmembrane region" description="Helical" evidence="6">
    <location>
        <begin position="101"/>
        <end position="120"/>
    </location>
</feature>
<dbReference type="InterPro" id="IPR007735">
    <property type="entry name" value="Pecanex_C"/>
</dbReference>
<evidence type="ECO:0000256" key="5">
    <source>
        <dbReference type="ARBA" id="ARBA00023136"/>
    </source>
</evidence>
<accession>A0A922HFJ8</accession>
<reference evidence="10" key="1">
    <citation type="submission" date="2013-05" db="EMBL/GenBank/DDBJ databases">
        <authorList>
            <person name="Yim A.K.Y."/>
            <person name="Chan T.F."/>
            <person name="Ji K.M."/>
            <person name="Liu X.Y."/>
            <person name="Zhou J.W."/>
            <person name="Li R.Q."/>
            <person name="Yang K.Y."/>
            <person name="Li J."/>
            <person name="Li M."/>
            <person name="Law P.T.W."/>
            <person name="Wu Y.L."/>
            <person name="Cai Z.L."/>
            <person name="Qin H."/>
            <person name="Bao Y."/>
            <person name="Leung R.K.K."/>
            <person name="Ng P.K.S."/>
            <person name="Zou J."/>
            <person name="Zhong X.J."/>
            <person name="Ran P.X."/>
            <person name="Zhong N.S."/>
            <person name="Liu Z.G."/>
            <person name="Tsui S.K.W."/>
        </authorList>
    </citation>
    <scope>NUCLEOTIDE SEQUENCE</scope>
    <source>
        <strain evidence="10">Derf</strain>
        <tissue evidence="10">Whole organism</tissue>
    </source>
</reference>
<dbReference type="EMBL" id="SDOV01000007">
    <property type="protein sequence ID" value="KAH7639835.1"/>
    <property type="molecule type" value="Genomic_DNA"/>
</dbReference>
<name>A0A922HFJ8_DERFA</name>
<comment type="similarity">
    <text evidence="2 6">Belongs to the pecanex family.</text>
</comment>
<reference evidence="9" key="3">
    <citation type="journal article" date="2021" name="World Allergy Organ. J.">
        <title>Chromosome-level assembly of Dermatophagoides farinae genome and transcriptome reveals two novel allergens Der f 37 and Der f 39.</title>
        <authorList>
            <person name="Chen J."/>
            <person name="Cai Z."/>
            <person name="Fan D."/>
            <person name="Hu J."/>
            <person name="Hou Y."/>
            <person name="He Y."/>
            <person name="Zhang Z."/>
            <person name="Zhao Z."/>
            <person name="Gao P."/>
            <person name="Hu W."/>
            <person name="Sun J."/>
            <person name="Li J."/>
            <person name="Ji K."/>
        </authorList>
    </citation>
    <scope>NUCLEOTIDE SEQUENCE</scope>
    <source>
        <strain evidence="9">JKM2019</strain>
    </source>
</reference>
<evidence type="ECO:0000256" key="1">
    <source>
        <dbReference type="ARBA" id="ARBA00004141"/>
    </source>
</evidence>
<feature type="transmembrane region" description="Helical" evidence="6">
    <location>
        <begin position="343"/>
        <end position="360"/>
    </location>
</feature>
<evidence type="ECO:0000313" key="10">
    <source>
        <dbReference type="EMBL" id="KAH9491161.1"/>
    </source>
</evidence>
<reference evidence="9" key="2">
    <citation type="submission" date="2020-06" db="EMBL/GenBank/DDBJ databases">
        <authorList>
            <person name="Ji K."/>
            <person name="Li J."/>
        </authorList>
    </citation>
    <scope>NUCLEOTIDE SEQUENCE</scope>
    <source>
        <strain evidence="9">JKM2019</strain>
        <tissue evidence="9">Whole body</tissue>
    </source>
</reference>
<evidence type="ECO:0000259" key="8">
    <source>
        <dbReference type="Pfam" id="PF05041"/>
    </source>
</evidence>
<evidence type="ECO:0000256" key="7">
    <source>
        <dbReference type="SAM" id="MobiDB-lite"/>
    </source>
</evidence>
<reference evidence="10" key="4">
    <citation type="journal article" date="2022" name="Res Sq">
        <title>Comparative Genomics Reveals Insights into the Divergent Evolution of Astigmatic Mites and Household Pest Adaptations.</title>
        <authorList>
            <person name="Xiong Q."/>
            <person name="Wan A.T.-Y."/>
            <person name="Liu X.-Y."/>
            <person name="Fung C.S.-H."/>
            <person name="Xiao X."/>
            <person name="Malainual N."/>
            <person name="Hou J."/>
            <person name="Wang L."/>
            <person name="Wang M."/>
            <person name="Yang K."/>
            <person name="Cui Y."/>
            <person name="Leung E."/>
            <person name="Nong W."/>
            <person name="Shin S.-K."/>
            <person name="Au S."/>
            <person name="Jeong K.Y."/>
            <person name="Chew F.T."/>
            <person name="Hui J."/>
            <person name="Leung T.F."/>
            <person name="Tungtrongchitr A."/>
            <person name="Zhong N."/>
            <person name="Liu Z."/>
            <person name="Tsui S."/>
        </authorList>
    </citation>
    <scope>NUCLEOTIDE SEQUENCE</scope>
    <source>
        <strain evidence="10">Derf</strain>
        <tissue evidence="10">Whole organism</tissue>
    </source>
</reference>
<keyword evidence="5 6" id="KW-0472">Membrane</keyword>
<feature type="transmembrane region" description="Helical" evidence="6">
    <location>
        <begin position="173"/>
        <end position="192"/>
    </location>
</feature>
<dbReference type="Proteomes" id="UP000828236">
    <property type="component" value="Unassembled WGS sequence"/>
</dbReference>
<evidence type="ECO:0000313" key="11">
    <source>
        <dbReference type="Proteomes" id="UP000790347"/>
    </source>
</evidence>
<comment type="subcellular location">
    <subcellularLocation>
        <location evidence="1 6">Membrane</location>
        <topology evidence="1 6">Multi-pass membrane protein</topology>
    </subcellularLocation>
</comment>
<dbReference type="GO" id="GO:0016020">
    <property type="term" value="C:membrane"/>
    <property type="evidence" value="ECO:0007669"/>
    <property type="project" value="UniProtKB-SubCell"/>
</dbReference>
<evidence type="ECO:0000313" key="9">
    <source>
        <dbReference type="EMBL" id="KAH7639835.1"/>
    </source>
</evidence>
<gene>
    <name evidence="10" type="primary">PCNXL4</name>
    <name evidence="10" type="ORF">DERF_015893</name>
    <name evidence="9" type="ORF">HUG17_3868</name>
</gene>
<feature type="transmembrane region" description="Helical" evidence="6">
    <location>
        <begin position="549"/>
        <end position="574"/>
    </location>
</feature>
<feature type="transmembrane region" description="Helical" evidence="6">
    <location>
        <begin position="71"/>
        <end position="89"/>
    </location>
</feature>
<feature type="transmembrane region" description="Helical" evidence="6">
    <location>
        <begin position="367"/>
        <end position="387"/>
    </location>
</feature>
<feature type="region of interest" description="Disordered" evidence="7">
    <location>
        <begin position="837"/>
        <end position="875"/>
    </location>
</feature>
<sequence>MNISLISEYKISFILHRIFQTFFGGLELNNRIITLGRKDSKTMTTDTNDSNFTMNNLIPGVTSSSSTSTSAWFIQLFIYIFPSFIGTIVSTLIDSALIDSYIGILSVSVIGFIFTMIMNIQPQKLANKTRPLIHIDDGWPMDASTAVMFKQNQPKQNLKYPNVKTIRQYQSQIIIIIIARSLISCSLLGMMVNSFRLKSIKFHVQPDNVMAIFIMLLVWFTFTTVHYSLIVGSPPETTAYSIKFRSIDSFNRSIYMLTLLLAMTFASESIYSTITLIICCLPLLWLLGILPPIPALVFYLLEQINIVLLAGTASCYIWSLFMTIIFSITAITLSHFYLNGRRFLLTNLFTGFLVSNKWLFNMNRLQYWPYLIKMITSINAMIAIYWIQNRFLSIIRIQLFEILLTLLIIVYLAKYFKMIYVINVIKNPLNMIMSTRFISRIHSNRTFIMIIRILLHLFIPIICLLLIVQKLDNNNDRIMNRTITIKNFLFDILVFRMFRHCWQYPYRFGFQTLFIEILDSIHYPINSHDNIIANINEWPLEARYFCLDLIRMIVIDFCHKFYMVMTILITSVMFRKQKIRYSWTIFVLNVILLPLNVIIIIITSMLNIPIIPLFTLPIFLPSFPRPMKFWSTTPMMLPMTMDDTMNDAAYYRQLMPRLIDSLHQQSLFWDFRHAGEIMIARFDDRLMWFQVLESGHNYCQIQMKGLELQETSCHTLEASTIDQINEYSFHNIGVCCNSLFNKYFFYAINPLTKTTVQTYSDATSVLTGIIESPDTYVRIKRLFCPVFIWLLLQHKIRLILVEREQKLQNENKNSNVNIQMVKESQINIIVQSDSVMDQRSSSNNDDDNNDNGDEQRNRSISSTSTNNTDNDGESSLQFSYDDLQPNIQWTNFSYQISRRRKSIQHRINRFLYSIEWFSNVLKILTHNKAILTENELESLILSYNHIANICFTLVFPTNKIAESSMSQWIYEMFNSQTMAKDSMIDENLLDVDLNQICLQTIRYATKLAFDQMIFAEETLTDDEIINQLKEFDQNWYFGSINSSEWRDAVLAEKLQLFSISKDVVKENYQSHILTLKDMDIFICSINRSIVDAIWSSLSFELFYLTNDDEERYSIQAHQIIFRNLTVQAADPPLGYPVFASEPILISHII</sequence>
<organism evidence="10 11">
    <name type="scientific">Dermatophagoides farinae</name>
    <name type="common">American house dust mite</name>
    <dbReference type="NCBI Taxonomy" id="6954"/>
    <lineage>
        <taxon>Eukaryota</taxon>
        <taxon>Metazoa</taxon>
        <taxon>Ecdysozoa</taxon>
        <taxon>Arthropoda</taxon>
        <taxon>Chelicerata</taxon>
        <taxon>Arachnida</taxon>
        <taxon>Acari</taxon>
        <taxon>Acariformes</taxon>
        <taxon>Sarcoptiformes</taxon>
        <taxon>Astigmata</taxon>
        <taxon>Psoroptidia</taxon>
        <taxon>Analgoidea</taxon>
        <taxon>Pyroglyphidae</taxon>
        <taxon>Dermatophagoidinae</taxon>
        <taxon>Dermatophagoides</taxon>
    </lineage>
</organism>
<feature type="transmembrane region" description="Helical" evidence="6">
    <location>
        <begin position="283"/>
        <end position="301"/>
    </location>
</feature>
<dbReference type="EMBL" id="ASGP02000009">
    <property type="protein sequence ID" value="KAH9491161.1"/>
    <property type="molecule type" value="Genomic_DNA"/>
</dbReference>
<evidence type="ECO:0000256" key="4">
    <source>
        <dbReference type="ARBA" id="ARBA00022989"/>
    </source>
</evidence>
<proteinExistence type="inferred from homology"/>
<dbReference type="Pfam" id="PF05041">
    <property type="entry name" value="Pecanex_C"/>
    <property type="match status" value="1"/>
</dbReference>
<keyword evidence="4 6" id="KW-1133">Transmembrane helix</keyword>
<feature type="transmembrane region" description="Helical" evidence="6">
    <location>
        <begin position="586"/>
        <end position="619"/>
    </location>
</feature>
<feature type="transmembrane region" description="Helical" evidence="6">
    <location>
        <begin position="313"/>
        <end position="337"/>
    </location>
</feature>
<dbReference type="AlphaFoldDB" id="A0A922HFJ8"/>
<evidence type="ECO:0000256" key="3">
    <source>
        <dbReference type="ARBA" id="ARBA00022692"/>
    </source>
</evidence>
<evidence type="ECO:0000256" key="2">
    <source>
        <dbReference type="ARBA" id="ARBA00010170"/>
    </source>
</evidence>
<feature type="transmembrane region" description="Helical" evidence="6">
    <location>
        <begin position="446"/>
        <end position="468"/>
    </location>
</feature>
<feature type="domain" description="Pecanex C-terminal" evidence="8">
    <location>
        <begin position="961"/>
        <end position="1147"/>
    </location>
</feature>
<comment type="caution">
    <text evidence="10">The sequence shown here is derived from an EMBL/GenBank/DDBJ whole genome shotgun (WGS) entry which is preliminary data.</text>
</comment>
<keyword evidence="3 6" id="KW-0812">Transmembrane</keyword>
<feature type="transmembrane region" description="Helical" evidence="6">
    <location>
        <begin position="212"/>
        <end position="233"/>
    </location>
</feature>
<dbReference type="PANTHER" id="PTHR12372:SF6">
    <property type="entry name" value="PECANEX-LIKE PROTEIN 4"/>
    <property type="match status" value="1"/>
</dbReference>
<dbReference type="PANTHER" id="PTHR12372">
    <property type="entry name" value="PECANEX"/>
    <property type="match status" value="1"/>
</dbReference>
<protein>
    <recommendedName>
        <fullName evidence="6">Pecanex-like protein</fullName>
    </recommendedName>
</protein>
<feature type="transmembrane region" description="Helical" evidence="6">
    <location>
        <begin position="399"/>
        <end position="425"/>
    </location>
</feature>
<dbReference type="InterPro" id="IPR039797">
    <property type="entry name" value="Pecanex"/>
</dbReference>